<feature type="transmembrane region" description="Helical" evidence="6">
    <location>
        <begin position="273"/>
        <end position="294"/>
    </location>
</feature>
<proteinExistence type="inferred from homology"/>
<dbReference type="EMBL" id="JANBOJ010000004">
    <property type="protein sequence ID" value="KAJ1725512.1"/>
    <property type="molecule type" value="Genomic_DNA"/>
</dbReference>
<dbReference type="Proteomes" id="UP001149813">
    <property type="component" value="Unassembled WGS sequence"/>
</dbReference>
<dbReference type="Pfam" id="PF01544">
    <property type="entry name" value="CorA"/>
    <property type="match status" value="1"/>
</dbReference>
<evidence type="ECO:0000256" key="5">
    <source>
        <dbReference type="ARBA" id="ARBA00023136"/>
    </source>
</evidence>
<evidence type="ECO:0000313" key="8">
    <source>
        <dbReference type="Proteomes" id="UP001149813"/>
    </source>
</evidence>
<comment type="caution">
    <text evidence="7">The sequence shown here is derived from an EMBL/GenBank/DDBJ whole genome shotgun (WGS) entry which is preliminary data.</text>
</comment>
<comment type="similarity">
    <text evidence="2">Belongs to the CorA metal ion transporter (MIT) (TC 1.A.35) family.</text>
</comment>
<dbReference type="PANTHER" id="PTHR21535:SF51">
    <property type="entry name" value="MANGANESE RESISTANCE PROTEIN MNR2"/>
    <property type="match status" value="1"/>
</dbReference>
<keyword evidence="8" id="KW-1185">Reference proteome</keyword>
<dbReference type="GO" id="GO:0046873">
    <property type="term" value="F:metal ion transmembrane transporter activity"/>
    <property type="evidence" value="ECO:0007669"/>
    <property type="project" value="InterPro"/>
</dbReference>
<keyword evidence="4 6" id="KW-1133">Transmembrane helix</keyword>
<comment type="subcellular location">
    <subcellularLocation>
        <location evidence="1">Membrane</location>
        <topology evidence="1">Multi-pass membrane protein</topology>
    </subcellularLocation>
</comment>
<name>A0A9W7Y6M6_9FUNG</name>
<feature type="transmembrane region" description="Helical" evidence="6">
    <location>
        <begin position="242"/>
        <end position="261"/>
    </location>
</feature>
<dbReference type="InterPro" id="IPR002523">
    <property type="entry name" value="MgTranspt_CorA/ZnTranspt_ZntB"/>
</dbReference>
<dbReference type="AlphaFoldDB" id="A0A9W7Y6M6"/>
<keyword evidence="3 6" id="KW-0812">Transmembrane</keyword>
<dbReference type="SUPFAM" id="SSF143865">
    <property type="entry name" value="CorA soluble domain-like"/>
    <property type="match status" value="1"/>
</dbReference>
<protein>
    <submittedName>
        <fullName evidence="7">CorA metal ion transporter</fullName>
    </submittedName>
</protein>
<evidence type="ECO:0000256" key="6">
    <source>
        <dbReference type="SAM" id="Phobius"/>
    </source>
</evidence>
<evidence type="ECO:0000256" key="3">
    <source>
        <dbReference type="ARBA" id="ARBA00022692"/>
    </source>
</evidence>
<evidence type="ECO:0000256" key="4">
    <source>
        <dbReference type="ARBA" id="ARBA00022989"/>
    </source>
</evidence>
<evidence type="ECO:0000256" key="1">
    <source>
        <dbReference type="ARBA" id="ARBA00004141"/>
    </source>
</evidence>
<dbReference type="GO" id="GO:0016020">
    <property type="term" value="C:membrane"/>
    <property type="evidence" value="ECO:0007669"/>
    <property type="project" value="UniProtKB-SubCell"/>
</dbReference>
<dbReference type="Gene3D" id="1.20.58.340">
    <property type="entry name" value="Magnesium transport protein CorA, transmembrane region"/>
    <property type="match status" value="2"/>
</dbReference>
<keyword evidence="5 6" id="KW-0472">Membrane</keyword>
<reference evidence="7" key="1">
    <citation type="submission" date="2022-07" db="EMBL/GenBank/DDBJ databases">
        <title>Phylogenomic reconstructions and comparative analyses of Kickxellomycotina fungi.</title>
        <authorList>
            <person name="Reynolds N.K."/>
            <person name="Stajich J.E."/>
            <person name="Barry K."/>
            <person name="Grigoriev I.V."/>
            <person name="Crous P."/>
            <person name="Smith M.E."/>
        </authorList>
    </citation>
    <scope>NUCLEOTIDE SEQUENCE</scope>
    <source>
        <strain evidence="7">NBRC 32514</strain>
    </source>
</reference>
<organism evidence="7 8">
    <name type="scientific">Coemansia erecta</name>
    <dbReference type="NCBI Taxonomy" id="147472"/>
    <lineage>
        <taxon>Eukaryota</taxon>
        <taxon>Fungi</taxon>
        <taxon>Fungi incertae sedis</taxon>
        <taxon>Zoopagomycota</taxon>
        <taxon>Kickxellomycotina</taxon>
        <taxon>Kickxellomycetes</taxon>
        <taxon>Kickxellales</taxon>
        <taxon>Kickxellaceae</taxon>
        <taxon>Coemansia</taxon>
    </lineage>
</organism>
<evidence type="ECO:0000256" key="2">
    <source>
        <dbReference type="ARBA" id="ARBA00009765"/>
    </source>
</evidence>
<accession>A0A9W7Y6M6</accession>
<gene>
    <name evidence="7" type="primary">MNR2_1</name>
    <name evidence="7" type="ORF">LPJ53_000327</name>
</gene>
<dbReference type="InterPro" id="IPR045863">
    <property type="entry name" value="CorA_TM1_TM2"/>
</dbReference>
<dbReference type="OrthoDB" id="29879at2759"/>
<evidence type="ECO:0000313" key="7">
    <source>
        <dbReference type="EMBL" id="KAJ1725512.1"/>
    </source>
</evidence>
<dbReference type="SUPFAM" id="SSF144083">
    <property type="entry name" value="Magnesium transport protein CorA, transmembrane region"/>
    <property type="match status" value="1"/>
</dbReference>
<dbReference type="InterPro" id="IPR045861">
    <property type="entry name" value="CorA_cytoplasmic_dom"/>
</dbReference>
<dbReference type="PANTHER" id="PTHR21535">
    <property type="entry name" value="MAGNESIUM AND COBALT TRANSPORT PROTEIN/MITOCHONDRIAL IMPORT INNER MEMBRANE TRANSLOCASE SUBUNIT TIM8"/>
    <property type="match status" value="1"/>
</dbReference>
<sequence length="300" mass="33397">MGIDDLIDNILGSDTGSEREGDACFWLDVAGASAQEISDIGDVFELHPLTVEDMDHENPRDKIDVFGDYVSTGYLANGGVVPPYTKEVPLSGLVNFPPYIVYAILDEITDQLSPEIVAIEQRVDAIDELVLILSHNEHENMLRQMGEQRRRILTTWQSTHPKIEVVETLVHMLSSRVWAMQSGLAEEVSQYLGDVHGHLTAAVGSCSRAEAVLSRSHSNYLAKISLELSRATFDSNSTTERWTMLGTIVVPINIVTSFLGVNLKVPGQDRDDTLNFFIVMACMVIYASATLAFWRWRQII</sequence>
<dbReference type="Gene3D" id="3.30.460.20">
    <property type="entry name" value="CorA soluble domain-like"/>
    <property type="match status" value="1"/>
</dbReference>